<comment type="caution">
    <text evidence="1">The sequence shown here is derived from an EMBL/GenBank/DDBJ whole genome shotgun (WGS) entry which is preliminary data.</text>
</comment>
<evidence type="ECO:0000313" key="1">
    <source>
        <dbReference type="EMBL" id="RXU79455.1"/>
    </source>
</evidence>
<organism evidence="1 2">
    <name type="scientific">Enterococcus faecium</name>
    <name type="common">Streptococcus faecium</name>
    <dbReference type="NCBI Taxonomy" id="1352"/>
    <lineage>
        <taxon>Bacteria</taxon>
        <taxon>Bacillati</taxon>
        <taxon>Bacillota</taxon>
        <taxon>Bacilli</taxon>
        <taxon>Lactobacillales</taxon>
        <taxon>Enterococcaceae</taxon>
        <taxon>Enterococcus</taxon>
    </lineage>
</organism>
<dbReference type="AlphaFoldDB" id="A0AB37VR96"/>
<dbReference type="RefSeq" id="WP_025478704.1">
    <property type="nucleotide sequence ID" value="NZ_JARRYO010000151.1"/>
</dbReference>
<sequence length="117" mass="13641">MGDFCLILLKKAELWKKKNKSLANEFLDDWPLERLSTMSLDEYVTGKGSQNKSLCYEIEHGKYAKLYLGIKGGNAGKFGIYWSKKKQAYCDKNKEIILDEDIDEKFTIEIEEKNLQY</sequence>
<dbReference type="EMBL" id="PJVH01000175">
    <property type="protein sequence ID" value="RXU79455.1"/>
    <property type="molecule type" value="Genomic_DNA"/>
</dbReference>
<proteinExistence type="predicted"/>
<protein>
    <submittedName>
        <fullName evidence="1">Uncharacterized protein</fullName>
    </submittedName>
</protein>
<gene>
    <name evidence="1" type="ORF">CYQ77_14755</name>
</gene>
<dbReference type="Proteomes" id="UP000289562">
    <property type="component" value="Unassembled WGS sequence"/>
</dbReference>
<evidence type="ECO:0000313" key="2">
    <source>
        <dbReference type="Proteomes" id="UP000289562"/>
    </source>
</evidence>
<accession>A0AB37VR96</accession>
<name>A0AB37VR96_ENTFC</name>
<reference evidence="1 2" key="1">
    <citation type="submission" date="2017-12" db="EMBL/GenBank/DDBJ databases">
        <title>A pool of 800 enterococci isolated from chicken carcass rinse samples from New Zealand.</title>
        <authorList>
            <person name="Zhang J."/>
            <person name="Rogers L."/>
            <person name="Midwinter A."/>
            <person name="French N."/>
        </authorList>
    </citation>
    <scope>NUCLEOTIDE SEQUENCE [LARGE SCALE GENOMIC DNA]</scope>
    <source>
        <strain evidence="1 2">EN697</strain>
    </source>
</reference>